<comment type="PTM">
    <text evidence="5">Predicted to be exported by the Tat system. The position of the signal peptide cleavage has not been experimentally proven.</text>
</comment>
<dbReference type="InterPro" id="IPR022867">
    <property type="entry name" value="MsrP"/>
</dbReference>
<dbReference type="GO" id="GO:0030091">
    <property type="term" value="P:protein repair"/>
    <property type="evidence" value="ECO:0007669"/>
    <property type="project" value="UniProtKB-UniRule"/>
</dbReference>
<dbReference type="GO" id="GO:0046872">
    <property type="term" value="F:metal ion binding"/>
    <property type="evidence" value="ECO:0007669"/>
    <property type="project" value="UniProtKB-KW"/>
</dbReference>
<keyword evidence="1 5" id="KW-0500">Molybdenum</keyword>
<evidence type="ECO:0000256" key="3">
    <source>
        <dbReference type="ARBA" id="ARBA00022729"/>
    </source>
</evidence>
<protein>
    <recommendedName>
        <fullName evidence="5">Protein-methionine-sulfoxide reductase catalytic subunit MsrP</fullName>
        <ecNumber evidence="5">1.8.5.-</ecNumber>
    </recommendedName>
</protein>
<dbReference type="SUPFAM" id="SSF56524">
    <property type="entry name" value="Oxidoreductase molybdopterin-binding domain"/>
    <property type="match status" value="1"/>
</dbReference>
<evidence type="ECO:0000259" key="7">
    <source>
        <dbReference type="Pfam" id="PF00174"/>
    </source>
</evidence>
<comment type="cofactor">
    <cofactor evidence="5">
        <name>Mo-molybdopterin</name>
        <dbReference type="ChEBI" id="CHEBI:71302"/>
    </cofactor>
    <text evidence="5">Binds 1 Mo-molybdopterin (Mo-MPT) cofactor per subunit.</text>
</comment>
<comment type="catalytic activity">
    <reaction evidence="5">
        <text>L-methionyl-[protein] + a quinone + H2O = L-methionyl-(R)-S-oxide-[protein] + a quinol</text>
        <dbReference type="Rhea" id="RHEA:51296"/>
        <dbReference type="Rhea" id="RHEA-COMP:12313"/>
        <dbReference type="Rhea" id="RHEA-COMP:12314"/>
        <dbReference type="ChEBI" id="CHEBI:15377"/>
        <dbReference type="ChEBI" id="CHEBI:16044"/>
        <dbReference type="ChEBI" id="CHEBI:24646"/>
        <dbReference type="ChEBI" id="CHEBI:45764"/>
        <dbReference type="ChEBI" id="CHEBI:132124"/>
    </reaction>
</comment>
<feature type="binding site" evidence="5">
    <location>
        <position position="235"/>
    </location>
    <ligand>
        <name>Mo-molybdopterin</name>
        <dbReference type="ChEBI" id="CHEBI:71302"/>
    </ligand>
</feature>
<dbReference type="PROSITE" id="PS51318">
    <property type="entry name" value="TAT"/>
    <property type="match status" value="1"/>
</dbReference>
<gene>
    <name evidence="5 8" type="primary">msrP</name>
    <name evidence="8" type="ORF">GCM10008957_49390</name>
</gene>
<comment type="function">
    <text evidence="5">Part of the MsrPQ system that repairs oxidized cell envelope proteins containing methionine sulfoxide residues (Met-O), using respiratory chain electrons. Thus protects these proteins from oxidative-stress damage caused by reactive species of oxygen and chlorine. MsrPQ is essential for the maintenance of envelope integrity under bleach stress, rescuing a wide series of structurally unrelated cell envelope proteins from methionine oxidation. The catalytic subunit MsrP is non-stereospecific, being able to reduce both (R-) and (S-) diastereoisomers of methionine sulfoxide.</text>
</comment>
<feature type="domain" description="Oxidoreductase molybdopterin-binding" evidence="7">
    <location>
        <begin position="110"/>
        <end position="264"/>
    </location>
</feature>
<keyword evidence="4 5" id="KW-0560">Oxidoreductase</keyword>
<reference evidence="8" key="1">
    <citation type="journal article" date="2014" name="Int. J. Syst. Evol. Microbiol.">
        <title>Complete genome sequence of Corynebacterium casei LMG S-19264T (=DSM 44701T), isolated from a smear-ripened cheese.</title>
        <authorList>
            <consortium name="US DOE Joint Genome Institute (JGI-PGF)"/>
            <person name="Walter F."/>
            <person name="Albersmeier A."/>
            <person name="Kalinowski J."/>
            <person name="Ruckert C."/>
        </authorList>
    </citation>
    <scope>NUCLEOTIDE SEQUENCE</scope>
    <source>
        <strain evidence="8">JCM 31311</strain>
    </source>
</reference>
<evidence type="ECO:0000256" key="5">
    <source>
        <dbReference type="HAMAP-Rule" id="MF_01206"/>
    </source>
</evidence>
<dbReference type="EC" id="1.8.5.-" evidence="5"/>
<comment type="similarity">
    <text evidence="5">Belongs to the MsrP family.</text>
</comment>
<dbReference type="Pfam" id="PF00174">
    <property type="entry name" value="Oxidored_molyb"/>
    <property type="match status" value="1"/>
</dbReference>
<comment type="catalytic activity">
    <reaction evidence="5">
        <text>L-methionyl-[protein] + a quinone + H2O = L-methionyl-(S)-S-oxide-[protein] + a quinol</text>
        <dbReference type="Rhea" id="RHEA:51292"/>
        <dbReference type="Rhea" id="RHEA-COMP:12313"/>
        <dbReference type="Rhea" id="RHEA-COMP:12315"/>
        <dbReference type="ChEBI" id="CHEBI:15377"/>
        <dbReference type="ChEBI" id="CHEBI:16044"/>
        <dbReference type="ChEBI" id="CHEBI:24646"/>
        <dbReference type="ChEBI" id="CHEBI:44120"/>
        <dbReference type="ChEBI" id="CHEBI:132124"/>
    </reaction>
</comment>
<accession>A0A918FDH7</accession>
<sequence>MTDSNKKPQEPASRIVTPTSSRREFLKSAGLFTGTAALLGGGLELLSRHPGASAESAVPGSPIVQAKRPLGPYDTSEPVTPYEQATTYNNYYEFGTDKADPARMAGTLHTRPWTIKIDGEVKKPQTVDIDTLQSWFPLEDRIYRMRCVEGWSMVMPWLGFPLGSLIRRLEPTSKAKYVQFTALLDPKQFPGQRADVLNWPYVEGLRLDEALHPLAFMAVGLNGRILPGQNGAPLRLVVPWKYGFKGIKAIVRITLTAKQPQTTWSLAAPDEYGFYANVNPKVDHPRWSQATERRIGELSRRPTLPFNGYAKEVASLYSGMDLRKFF</sequence>
<dbReference type="EMBL" id="BMQL01000058">
    <property type="protein sequence ID" value="GGR33177.1"/>
    <property type="molecule type" value="Genomic_DNA"/>
</dbReference>
<evidence type="ECO:0000313" key="8">
    <source>
        <dbReference type="EMBL" id="GGR33177.1"/>
    </source>
</evidence>
<feature type="binding site" evidence="5">
    <location>
        <begin position="92"/>
        <end position="93"/>
    </location>
    <ligand>
        <name>Mo-molybdopterin</name>
        <dbReference type="ChEBI" id="CHEBI:71302"/>
    </ligand>
</feature>
<feature type="binding site" evidence="5">
    <location>
        <position position="147"/>
    </location>
    <ligand>
        <name>Mo-molybdopterin</name>
        <dbReference type="ChEBI" id="CHEBI:71302"/>
    </ligand>
    <ligandPart>
        <name>Mo</name>
        <dbReference type="ChEBI" id="CHEBI:28685"/>
    </ligandPart>
</feature>
<feature type="binding site" evidence="5">
    <location>
        <position position="89"/>
    </location>
    <ligand>
        <name>Mo-molybdopterin</name>
        <dbReference type="ChEBI" id="CHEBI:71302"/>
    </ligand>
</feature>
<comment type="caution">
    <text evidence="5">Lacks conserved residue(s) required for the propagation of feature annotation.</text>
</comment>
<dbReference type="PANTHER" id="PTHR43032:SF3">
    <property type="entry name" value="PROTEIN-METHIONINE-SULFOXIDE REDUCTASE CATALYTIC SUBUNIT MSRP"/>
    <property type="match status" value="1"/>
</dbReference>
<dbReference type="AlphaFoldDB" id="A0A918FDH7"/>
<dbReference type="InterPro" id="IPR000572">
    <property type="entry name" value="OxRdtase_Mopterin-bd_dom"/>
</dbReference>
<dbReference type="Gene3D" id="3.90.420.10">
    <property type="entry name" value="Oxidoreductase, molybdopterin-binding domain"/>
    <property type="match status" value="1"/>
</dbReference>
<evidence type="ECO:0000256" key="4">
    <source>
        <dbReference type="ARBA" id="ARBA00023002"/>
    </source>
</evidence>
<feature type="binding site" evidence="5">
    <location>
        <begin position="246"/>
        <end position="248"/>
    </location>
    <ligand>
        <name>Mo-molybdopterin</name>
        <dbReference type="ChEBI" id="CHEBI:71302"/>
    </ligand>
</feature>
<dbReference type="HAMAP" id="MF_01206">
    <property type="entry name" value="MsrP"/>
    <property type="match status" value="1"/>
</dbReference>
<dbReference type="RefSeq" id="WP_189093188.1">
    <property type="nucleotide sequence ID" value="NZ_BMQL01000058.1"/>
</dbReference>
<dbReference type="GO" id="GO:0016672">
    <property type="term" value="F:oxidoreductase activity, acting on a sulfur group of donors, quinone or similar compound as acceptor"/>
    <property type="evidence" value="ECO:0007669"/>
    <property type="project" value="UniProtKB-UniRule"/>
</dbReference>
<comment type="caution">
    <text evidence="8">The sequence shown here is derived from an EMBL/GenBank/DDBJ whole genome shotgun (WGS) entry which is preliminary data.</text>
</comment>
<feature type="region of interest" description="Disordered" evidence="6">
    <location>
        <begin position="52"/>
        <end position="79"/>
    </location>
</feature>
<dbReference type="NCBIfam" id="NF003767">
    <property type="entry name" value="PRK05363.1"/>
    <property type="match status" value="1"/>
</dbReference>
<evidence type="ECO:0000256" key="6">
    <source>
        <dbReference type="SAM" id="MobiDB-lite"/>
    </source>
</evidence>
<dbReference type="PANTHER" id="PTHR43032">
    <property type="entry name" value="PROTEIN-METHIONINE-SULFOXIDE REDUCTASE"/>
    <property type="match status" value="1"/>
</dbReference>
<feature type="binding site" evidence="5">
    <location>
        <position position="230"/>
    </location>
    <ligand>
        <name>Mo-molybdopterin</name>
        <dbReference type="ChEBI" id="CHEBI:71302"/>
    </ligand>
</feature>
<evidence type="ECO:0000256" key="2">
    <source>
        <dbReference type="ARBA" id="ARBA00022723"/>
    </source>
</evidence>
<keyword evidence="2 5" id="KW-0479">Metal-binding</keyword>
<organism evidence="8 9">
    <name type="scientific">Deinococcus ruber</name>
    <dbReference type="NCBI Taxonomy" id="1848197"/>
    <lineage>
        <taxon>Bacteria</taxon>
        <taxon>Thermotogati</taxon>
        <taxon>Deinococcota</taxon>
        <taxon>Deinococci</taxon>
        <taxon>Deinococcales</taxon>
        <taxon>Deinococcaceae</taxon>
        <taxon>Deinococcus</taxon>
    </lineage>
</organism>
<dbReference type="InterPro" id="IPR006311">
    <property type="entry name" value="TAT_signal"/>
</dbReference>
<name>A0A918FDH7_9DEIO</name>
<dbReference type="GO" id="GO:0043546">
    <property type="term" value="F:molybdopterin cofactor binding"/>
    <property type="evidence" value="ECO:0007669"/>
    <property type="project" value="UniProtKB-UniRule"/>
</dbReference>
<dbReference type="Proteomes" id="UP000603865">
    <property type="component" value="Unassembled WGS sequence"/>
</dbReference>
<evidence type="ECO:0000313" key="9">
    <source>
        <dbReference type="Proteomes" id="UP000603865"/>
    </source>
</evidence>
<dbReference type="InterPro" id="IPR036374">
    <property type="entry name" value="OxRdtase_Mopterin-bd_sf"/>
</dbReference>
<keyword evidence="9" id="KW-1185">Reference proteome</keyword>
<reference evidence="8" key="2">
    <citation type="submission" date="2020-09" db="EMBL/GenBank/DDBJ databases">
        <authorList>
            <person name="Sun Q."/>
            <person name="Ohkuma M."/>
        </authorList>
    </citation>
    <scope>NUCLEOTIDE SEQUENCE</scope>
    <source>
        <strain evidence="8">JCM 31311</strain>
    </source>
</reference>
<comment type="subunit">
    <text evidence="5">Heterodimer of a catalytic subunit (MsrP) and a heme-binding subunit (MsrQ).</text>
</comment>
<keyword evidence="3 5" id="KW-0732">Signal</keyword>
<proteinExistence type="inferred from homology"/>
<evidence type="ECO:0000256" key="1">
    <source>
        <dbReference type="ARBA" id="ARBA00022505"/>
    </source>
</evidence>